<accession>A0AC34RS39</accession>
<name>A0AC34RS39_9BILA</name>
<organism evidence="1 2">
    <name type="scientific">Panagrolaimus sp. JU765</name>
    <dbReference type="NCBI Taxonomy" id="591449"/>
    <lineage>
        <taxon>Eukaryota</taxon>
        <taxon>Metazoa</taxon>
        <taxon>Ecdysozoa</taxon>
        <taxon>Nematoda</taxon>
        <taxon>Chromadorea</taxon>
        <taxon>Rhabditida</taxon>
        <taxon>Tylenchina</taxon>
        <taxon>Panagrolaimomorpha</taxon>
        <taxon>Panagrolaimoidea</taxon>
        <taxon>Panagrolaimidae</taxon>
        <taxon>Panagrolaimus</taxon>
    </lineage>
</organism>
<dbReference type="WBParaSite" id="JU765_v2.g9772.t1">
    <property type="protein sequence ID" value="JU765_v2.g9772.t1"/>
    <property type="gene ID" value="JU765_v2.g9772"/>
</dbReference>
<reference evidence="2" key="1">
    <citation type="submission" date="2022-11" db="UniProtKB">
        <authorList>
            <consortium name="WormBaseParasite"/>
        </authorList>
    </citation>
    <scope>IDENTIFICATION</scope>
</reference>
<sequence>MGKPKQPKTSKELEEIEEKRRRTADLKKRKINLSKANEAKKKKKIEQTVYETVPDLQRQLQESKDEIESTKLELENSKLEYEILKTESEEKLSIAQNEIDKLKNQLEKKSSRIDELAKMLKNVKRRKSGLKVKHHLKNYCELTKESQVNCQKDIQKIVQDRFQNFGQLSSYKNKPDGRRQQYYQ</sequence>
<dbReference type="Proteomes" id="UP000887576">
    <property type="component" value="Unplaced"/>
</dbReference>
<protein>
    <submittedName>
        <fullName evidence="2">Uncharacterized protein</fullName>
    </submittedName>
</protein>
<evidence type="ECO:0000313" key="2">
    <source>
        <dbReference type="WBParaSite" id="JU765_v2.g9772.t1"/>
    </source>
</evidence>
<proteinExistence type="predicted"/>
<evidence type="ECO:0000313" key="1">
    <source>
        <dbReference type="Proteomes" id="UP000887576"/>
    </source>
</evidence>